<feature type="compositionally biased region" description="Basic residues" evidence="1">
    <location>
        <begin position="8"/>
        <end position="19"/>
    </location>
</feature>
<feature type="compositionally biased region" description="Basic and acidic residues" evidence="1">
    <location>
        <begin position="389"/>
        <end position="398"/>
    </location>
</feature>
<evidence type="ECO:0000256" key="1">
    <source>
        <dbReference type="SAM" id="MobiDB-lite"/>
    </source>
</evidence>
<dbReference type="Proteomes" id="UP001279410">
    <property type="component" value="Unassembled WGS sequence"/>
</dbReference>
<dbReference type="AlphaFoldDB" id="A0AAD3N686"/>
<keyword evidence="3" id="KW-1185">Reference proteome</keyword>
<feature type="compositionally biased region" description="Polar residues" evidence="1">
    <location>
        <begin position="409"/>
        <end position="426"/>
    </location>
</feature>
<dbReference type="PANTHER" id="PTHR33775:SF2">
    <property type="entry name" value="CARDIAC-ENRICHED FHL2-INTERACTING PROTEIN"/>
    <property type="match status" value="1"/>
</dbReference>
<name>A0AAD3N686_LATJO</name>
<reference evidence="2" key="1">
    <citation type="submission" date="2022-08" db="EMBL/GenBank/DDBJ databases">
        <title>Genome sequencing of akame (Lates japonicus).</title>
        <authorList>
            <person name="Hashiguchi Y."/>
            <person name="Takahashi H."/>
        </authorList>
    </citation>
    <scope>NUCLEOTIDE SEQUENCE</scope>
    <source>
        <strain evidence="2">Kochi</strain>
    </source>
</reference>
<dbReference type="InterPro" id="IPR052303">
    <property type="entry name" value="CEFIP"/>
</dbReference>
<feature type="region of interest" description="Disordered" evidence="1">
    <location>
        <begin position="364"/>
        <end position="426"/>
    </location>
</feature>
<comment type="caution">
    <text evidence="2">The sequence shown here is derived from an EMBL/GenBank/DDBJ whole genome shotgun (WGS) entry which is preliminary data.</text>
</comment>
<protein>
    <submittedName>
        <fullName evidence="2">Uncharacterized protein</fullName>
    </submittedName>
</protein>
<proteinExistence type="predicted"/>
<dbReference type="GO" id="GO:0030018">
    <property type="term" value="C:Z disc"/>
    <property type="evidence" value="ECO:0007669"/>
    <property type="project" value="TreeGrafter"/>
</dbReference>
<organism evidence="2 3">
    <name type="scientific">Lates japonicus</name>
    <name type="common">Japanese lates</name>
    <dbReference type="NCBI Taxonomy" id="270547"/>
    <lineage>
        <taxon>Eukaryota</taxon>
        <taxon>Metazoa</taxon>
        <taxon>Chordata</taxon>
        <taxon>Craniata</taxon>
        <taxon>Vertebrata</taxon>
        <taxon>Euteleostomi</taxon>
        <taxon>Actinopterygii</taxon>
        <taxon>Neopterygii</taxon>
        <taxon>Teleostei</taxon>
        <taxon>Neoteleostei</taxon>
        <taxon>Acanthomorphata</taxon>
        <taxon>Carangaria</taxon>
        <taxon>Carangaria incertae sedis</taxon>
        <taxon>Centropomidae</taxon>
        <taxon>Lates</taxon>
    </lineage>
</organism>
<dbReference type="EMBL" id="BRZM01000094">
    <property type="protein sequence ID" value="GLD66518.1"/>
    <property type="molecule type" value="Genomic_DNA"/>
</dbReference>
<feature type="compositionally biased region" description="Low complexity" evidence="1">
    <location>
        <begin position="22"/>
        <end position="32"/>
    </location>
</feature>
<accession>A0AAD3N686</accession>
<dbReference type="PANTHER" id="PTHR33775">
    <property type="entry name" value="CARDIAC-ENRICHED FHL2-INTERACTING PROTEIN-RELATED"/>
    <property type="match status" value="1"/>
</dbReference>
<dbReference type="GO" id="GO:0070886">
    <property type="term" value="P:positive regulation of calcineurin-NFAT signaling cascade"/>
    <property type="evidence" value="ECO:0007669"/>
    <property type="project" value="TreeGrafter"/>
</dbReference>
<evidence type="ECO:0000313" key="3">
    <source>
        <dbReference type="Proteomes" id="UP001279410"/>
    </source>
</evidence>
<evidence type="ECO:0000313" key="2">
    <source>
        <dbReference type="EMBL" id="GLD66518.1"/>
    </source>
</evidence>
<feature type="region of interest" description="Disordered" evidence="1">
    <location>
        <begin position="1"/>
        <end position="38"/>
    </location>
</feature>
<sequence>MTSVEKRRSSRKSGGHRKHSDGGYSDTSSGGSFLDETDREVSNLTDRAFRSLCIGDEAVYNDADLGSSSPCIQRDRQLAFSHSGQDRDREDREREELKRAAHESFTLRVQQYGQDWIHGGMYGAEIPRDPQWEVYGERTQGRVSATFQHSFVETSQQEKSLREEQLSFISNGAAELSSQQRRSRSRVSSLIRAFNSEGNRDGAGMDGKLREWNDETSWDKSALMSIQRELSEFSASYQQNFNSGHFPSAGPFSSPDTGFYSSEVAAVAHMNSASSFMSASHSKHSMSAQVNCNSNFFIHSEFSPFKVWRDHNRFPFQQGEVSGFMHRSEFPKWYETPMYKELSLEAQPQGPYRWEERSIRHPRNNLAPVVPPTPPRSTSTSTVLQKASAVEKRCESELAGHYPHRKRTQSLGANRLPSQRPSTASPTIEMSRRVRDTISSVKALQQKIKMMTEQNMATEMTANQQGRYQGSGNMQFPPNLWNILQCELKAGELLLMFGCPATNPELRAYSSISKTTGKE</sequence>
<gene>
    <name evidence="2" type="ORF">AKAME5_001790800</name>
</gene>